<proteinExistence type="predicted"/>
<feature type="compositionally biased region" description="Polar residues" evidence="1">
    <location>
        <begin position="68"/>
        <end position="81"/>
    </location>
</feature>
<evidence type="ECO:0000313" key="3">
    <source>
        <dbReference type="EMBL" id="KAK9721079.1"/>
    </source>
</evidence>
<organism evidence="3 4">
    <name type="scientific">Basidiobolus ranarum</name>
    <dbReference type="NCBI Taxonomy" id="34480"/>
    <lineage>
        <taxon>Eukaryota</taxon>
        <taxon>Fungi</taxon>
        <taxon>Fungi incertae sedis</taxon>
        <taxon>Zoopagomycota</taxon>
        <taxon>Entomophthoromycotina</taxon>
        <taxon>Basidiobolomycetes</taxon>
        <taxon>Basidiobolales</taxon>
        <taxon>Basidiobolaceae</taxon>
        <taxon>Basidiobolus</taxon>
    </lineage>
</organism>
<gene>
    <name evidence="3" type="ORF">K7432_003719</name>
</gene>
<feature type="compositionally biased region" description="Polar residues" evidence="1">
    <location>
        <begin position="23"/>
        <end position="35"/>
    </location>
</feature>
<name>A0ABR2W5S4_9FUNG</name>
<evidence type="ECO:0000313" key="4">
    <source>
        <dbReference type="Proteomes" id="UP001479436"/>
    </source>
</evidence>
<feature type="compositionally biased region" description="Acidic residues" evidence="1">
    <location>
        <begin position="108"/>
        <end position="125"/>
    </location>
</feature>
<protein>
    <submittedName>
        <fullName evidence="3">Uncharacterized protein</fullName>
    </submittedName>
</protein>
<evidence type="ECO:0000256" key="2">
    <source>
        <dbReference type="SAM" id="SignalP"/>
    </source>
</evidence>
<evidence type="ECO:0000256" key="1">
    <source>
        <dbReference type="SAM" id="MobiDB-lite"/>
    </source>
</evidence>
<feature type="chain" id="PRO_5047207780" evidence="2">
    <location>
        <begin position="18"/>
        <end position="147"/>
    </location>
</feature>
<accession>A0ABR2W5S4</accession>
<dbReference type="EMBL" id="JASJQH010006992">
    <property type="protein sequence ID" value="KAK9721079.1"/>
    <property type="molecule type" value="Genomic_DNA"/>
</dbReference>
<feature type="signal peptide" evidence="2">
    <location>
        <begin position="1"/>
        <end position="17"/>
    </location>
</feature>
<sequence>MRLIPLLSLLCVITVNGAPAYQDGNSLTHGSTQDYPATADGDTVDPYLEDGAEEGDRNAPDNGRWTKRSTYGGNYNGSRRANYSFKHSESPEVDDNNYEEAKASSSDSVEDAYDDEDVDDTEEGSYNENEGSGGDEGEDEDEDEYDS</sequence>
<keyword evidence="4" id="KW-1185">Reference proteome</keyword>
<dbReference type="Proteomes" id="UP001479436">
    <property type="component" value="Unassembled WGS sequence"/>
</dbReference>
<keyword evidence="2" id="KW-0732">Signal</keyword>
<feature type="compositionally biased region" description="Acidic residues" evidence="1">
    <location>
        <begin position="133"/>
        <end position="147"/>
    </location>
</feature>
<comment type="caution">
    <text evidence="3">The sequence shown here is derived from an EMBL/GenBank/DDBJ whole genome shotgun (WGS) entry which is preliminary data.</text>
</comment>
<feature type="region of interest" description="Disordered" evidence="1">
    <location>
        <begin position="21"/>
        <end position="147"/>
    </location>
</feature>
<reference evidence="3 4" key="1">
    <citation type="submission" date="2023-04" db="EMBL/GenBank/DDBJ databases">
        <title>Genome of Basidiobolus ranarum AG-B5.</title>
        <authorList>
            <person name="Stajich J.E."/>
            <person name="Carter-House D."/>
            <person name="Gryganskyi A."/>
        </authorList>
    </citation>
    <scope>NUCLEOTIDE SEQUENCE [LARGE SCALE GENOMIC DNA]</scope>
    <source>
        <strain evidence="3 4">AG-B5</strain>
    </source>
</reference>